<name>A0A1Y3APL2_EURMA</name>
<proteinExistence type="predicted"/>
<comment type="caution">
    <text evidence="1">The sequence shown here is derived from an EMBL/GenBank/DDBJ whole genome shotgun (WGS) entry which is preliminary data.</text>
</comment>
<keyword evidence="2" id="KW-1185">Reference proteome</keyword>
<evidence type="ECO:0000313" key="1">
    <source>
        <dbReference type="EMBL" id="OTF69125.1"/>
    </source>
</evidence>
<dbReference type="AlphaFoldDB" id="A0A1Y3APL2"/>
<evidence type="ECO:0000313" key="2">
    <source>
        <dbReference type="Proteomes" id="UP000194236"/>
    </source>
</evidence>
<accession>A0A1Y3APL2</accession>
<feature type="non-terminal residue" evidence="1">
    <location>
        <position position="65"/>
    </location>
</feature>
<gene>
    <name evidence="1" type="ORF">BLA29_007379</name>
</gene>
<organism evidence="1 2">
    <name type="scientific">Euroglyphus maynei</name>
    <name type="common">Mayne's house dust mite</name>
    <dbReference type="NCBI Taxonomy" id="6958"/>
    <lineage>
        <taxon>Eukaryota</taxon>
        <taxon>Metazoa</taxon>
        <taxon>Ecdysozoa</taxon>
        <taxon>Arthropoda</taxon>
        <taxon>Chelicerata</taxon>
        <taxon>Arachnida</taxon>
        <taxon>Acari</taxon>
        <taxon>Acariformes</taxon>
        <taxon>Sarcoptiformes</taxon>
        <taxon>Astigmata</taxon>
        <taxon>Psoroptidia</taxon>
        <taxon>Analgoidea</taxon>
        <taxon>Pyroglyphidae</taxon>
        <taxon>Pyroglyphinae</taxon>
        <taxon>Euroglyphus</taxon>
    </lineage>
</organism>
<dbReference type="Proteomes" id="UP000194236">
    <property type="component" value="Unassembled WGS sequence"/>
</dbReference>
<sequence>MKFLDWEDQGETIIFNNKNQDFRPGHSYSASVLSDMKPSDLDRIQFKWSHGFTIFHKQMYIDNIE</sequence>
<reference evidence="1 2" key="1">
    <citation type="submission" date="2017-03" db="EMBL/GenBank/DDBJ databases">
        <title>Genome Survey of Euroglyphus maynei.</title>
        <authorList>
            <person name="Arlian L.G."/>
            <person name="Morgan M.S."/>
            <person name="Rider S.D."/>
        </authorList>
    </citation>
    <scope>NUCLEOTIDE SEQUENCE [LARGE SCALE GENOMIC DNA]</scope>
    <source>
        <strain evidence="1">Arlian Lab</strain>
        <tissue evidence="1">Whole body</tissue>
    </source>
</reference>
<dbReference type="Gene3D" id="2.60.60.20">
    <property type="entry name" value="PLAT/LH2 domain"/>
    <property type="match status" value="1"/>
</dbReference>
<protein>
    <submittedName>
        <fullName evidence="1">Uncharacterized protein</fullName>
    </submittedName>
</protein>
<dbReference type="OrthoDB" id="199913at2759"/>
<dbReference type="EMBL" id="MUJZ01072091">
    <property type="protein sequence ID" value="OTF69125.1"/>
    <property type="molecule type" value="Genomic_DNA"/>
</dbReference>